<dbReference type="GO" id="GO:0000462">
    <property type="term" value="P:maturation of SSU-rRNA from tricistronic rRNA transcript (SSU-rRNA, 5.8S rRNA, LSU-rRNA)"/>
    <property type="evidence" value="ECO:0007669"/>
    <property type="project" value="TreeGrafter"/>
</dbReference>
<accession>A0A1V6P9E4</accession>
<dbReference type="InterPro" id="IPR053030">
    <property type="entry name" value="Ribosomal_biogenesis_FAF1-like"/>
</dbReference>
<dbReference type="PANTHER" id="PTHR28096:SF1">
    <property type="entry name" value="PROTEIN FAF1"/>
    <property type="match status" value="1"/>
</dbReference>
<dbReference type="Pfam" id="PF15375">
    <property type="entry name" value="FSAF1"/>
    <property type="match status" value="1"/>
</dbReference>
<protein>
    <submittedName>
        <fullName evidence="2">Uncharacterized protein</fullName>
    </submittedName>
</protein>
<dbReference type="OMA" id="FEAQFKP"/>
<sequence>MTGKRKRETSVVSRSHKSGDASPSPPPPADNAQDVFRKYFEAQFAPLDLPDKRPTGGSDSEEEEEDDDNEGSEMDEQWDGVSEDESDEDVVEVVEHTDTRATDDRMDKKAFLAFMSAKPPSSSETKTTKSTTKSNKKEESDDEMDADNLKHDLALQRLLRESHLLESVSDLAPTGKNRLKALDLRMQSLGAKDSLYKQKMPDAHRRGIKAKAAAKDEKRRQEAKENGIILEKPTKVTKSSNTGRRDRGIGGSSIGKFSGGTLNLSKQDLHTLGVSNHCLEGLVIDRVWYRFTEKLLPALAASAFQVPVDVGKRMANWGIYLSVYLRGLCVPAAVDMLTLCSNNGSAV</sequence>
<evidence type="ECO:0000313" key="2">
    <source>
        <dbReference type="EMBL" id="OQD73433.1"/>
    </source>
</evidence>
<organism evidence="2 3">
    <name type="scientific">Penicillium decumbens</name>
    <dbReference type="NCBI Taxonomy" id="69771"/>
    <lineage>
        <taxon>Eukaryota</taxon>
        <taxon>Fungi</taxon>
        <taxon>Dikarya</taxon>
        <taxon>Ascomycota</taxon>
        <taxon>Pezizomycotina</taxon>
        <taxon>Eurotiomycetes</taxon>
        <taxon>Eurotiomycetidae</taxon>
        <taxon>Eurotiales</taxon>
        <taxon>Aspergillaceae</taxon>
        <taxon>Penicillium</taxon>
    </lineage>
</organism>
<dbReference type="STRING" id="69771.A0A1V6P9E4"/>
<reference evidence="3" key="1">
    <citation type="journal article" date="2017" name="Nat. Microbiol.">
        <title>Global analysis of biosynthetic gene clusters reveals vast potential of secondary metabolite production in Penicillium species.</title>
        <authorList>
            <person name="Nielsen J.C."/>
            <person name="Grijseels S."/>
            <person name="Prigent S."/>
            <person name="Ji B."/>
            <person name="Dainat J."/>
            <person name="Nielsen K.F."/>
            <person name="Frisvad J.C."/>
            <person name="Workman M."/>
            <person name="Nielsen J."/>
        </authorList>
    </citation>
    <scope>NUCLEOTIDE SEQUENCE [LARGE SCALE GENOMIC DNA]</scope>
    <source>
        <strain evidence="3">IBT 11843</strain>
    </source>
</reference>
<feature type="region of interest" description="Disordered" evidence="1">
    <location>
        <begin position="1"/>
        <end position="145"/>
    </location>
</feature>
<keyword evidence="3" id="KW-1185">Reference proteome</keyword>
<dbReference type="GO" id="GO:0005730">
    <property type="term" value="C:nucleolus"/>
    <property type="evidence" value="ECO:0007669"/>
    <property type="project" value="TreeGrafter"/>
</dbReference>
<feature type="compositionally biased region" description="Basic and acidic residues" evidence="1">
    <location>
        <begin position="93"/>
        <end position="110"/>
    </location>
</feature>
<dbReference type="InterPro" id="IPR027973">
    <property type="entry name" value="FSAF1-like"/>
</dbReference>
<dbReference type="Proteomes" id="UP000191522">
    <property type="component" value="Unassembled WGS sequence"/>
</dbReference>
<gene>
    <name evidence="2" type="ORF">PENDEC_c015G03452</name>
</gene>
<proteinExistence type="predicted"/>
<evidence type="ECO:0000313" key="3">
    <source>
        <dbReference type="Proteomes" id="UP000191522"/>
    </source>
</evidence>
<name>A0A1V6P9E4_PENDC</name>
<dbReference type="EMBL" id="MDYL01000015">
    <property type="protein sequence ID" value="OQD73433.1"/>
    <property type="molecule type" value="Genomic_DNA"/>
</dbReference>
<dbReference type="PANTHER" id="PTHR28096">
    <property type="entry name" value="PROTEIN FAF1"/>
    <property type="match status" value="1"/>
</dbReference>
<feature type="compositionally biased region" description="Acidic residues" evidence="1">
    <location>
        <begin position="59"/>
        <end position="92"/>
    </location>
</feature>
<dbReference type="OrthoDB" id="5556956at2759"/>
<evidence type="ECO:0000256" key="1">
    <source>
        <dbReference type="SAM" id="MobiDB-lite"/>
    </source>
</evidence>
<comment type="caution">
    <text evidence="2">The sequence shown here is derived from an EMBL/GenBank/DDBJ whole genome shotgun (WGS) entry which is preliminary data.</text>
</comment>
<feature type="compositionally biased region" description="Low complexity" evidence="1">
    <location>
        <begin position="121"/>
        <end position="133"/>
    </location>
</feature>
<dbReference type="AlphaFoldDB" id="A0A1V6P9E4"/>